<dbReference type="SMART" id="SM00343">
    <property type="entry name" value="ZnF_C2HC"/>
    <property type="match status" value="1"/>
</dbReference>
<feature type="domain" description="CCHC-type" evidence="3">
    <location>
        <begin position="22"/>
        <end position="37"/>
    </location>
</feature>
<evidence type="ECO:0000256" key="2">
    <source>
        <dbReference type="SAM" id="MobiDB-lite"/>
    </source>
</evidence>
<dbReference type="InterPro" id="IPR036875">
    <property type="entry name" value="Znf_CCHC_sf"/>
</dbReference>
<evidence type="ECO:0000313" key="5">
    <source>
        <dbReference type="Proteomes" id="UP000324767"/>
    </source>
</evidence>
<organism evidence="4 5">
    <name type="scientific">Lasallia pustulata</name>
    <dbReference type="NCBI Taxonomy" id="136370"/>
    <lineage>
        <taxon>Eukaryota</taxon>
        <taxon>Fungi</taxon>
        <taxon>Dikarya</taxon>
        <taxon>Ascomycota</taxon>
        <taxon>Pezizomycotina</taxon>
        <taxon>Lecanoromycetes</taxon>
        <taxon>OSLEUM clade</taxon>
        <taxon>Umbilicariomycetidae</taxon>
        <taxon>Umbilicariales</taxon>
        <taxon>Umbilicariaceae</taxon>
        <taxon>Lasallia</taxon>
    </lineage>
</organism>
<keyword evidence="1" id="KW-0863">Zinc-finger</keyword>
<evidence type="ECO:0000313" key="4">
    <source>
        <dbReference type="EMBL" id="KAA6408523.1"/>
    </source>
</evidence>
<keyword evidence="1" id="KW-0862">Zinc</keyword>
<dbReference type="Proteomes" id="UP000324767">
    <property type="component" value="Unassembled WGS sequence"/>
</dbReference>
<protein>
    <recommendedName>
        <fullName evidence="3">CCHC-type domain-containing protein</fullName>
    </recommendedName>
</protein>
<dbReference type="AlphaFoldDB" id="A0A5M8PHK4"/>
<reference evidence="4 5" key="1">
    <citation type="submission" date="2019-09" db="EMBL/GenBank/DDBJ databases">
        <title>The hologenome of the rock-dwelling lichen Lasallia pustulata.</title>
        <authorList>
            <person name="Greshake Tzovaras B."/>
            <person name="Segers F."/>
            <person name="Bicker A."/>
            <person name="Dal Grande F."/>
            <person name="Otte J."/>
            <person name="Hankeln T."/>
            <person name="Schmitt I."/>
            <person name="Ebersberger I."/>
        </authorList>
    </citation>
    <scope>NUCLEOTIDE SEQUENCE [LARGE SCALE GENOMIC DNA]</scope>
    <source>
        <strain evidence="4">A1-1</strain>
    </source>
</reference>
<gene>
    <name evidence="4" type="ORF">FRX48_07605</name>
</gene>
<sequence length="172" mass="17629">MSANPFVNGTRTFVQGSGVLVCIRCSEEGHTSRNCTNYALSREEQNILKTLILGDRDAPPRFPPAAAATGNPPVRAPLPALPPAVGVHSITYGTVGMSLASGDVRSTEVFLGERSGPNKRAHIDESVSTPIPAPSRPPAGAQTVPPMASAPECPPAMISSPGTPGYGSGGTT</sequence>
<feature type="region of interest" description="Disordered" evidence="2">
    <location>
        <begin position="113"/>
        <end position="172"/>
    </location>
</feature>
<dbReference type="SUPFAM" id="SSF57756">
    <property type="entry name" value="Retrovirus zinc finger-like domains"/>
    <property type="match status" value="1"/>
</dbReference>
<evidence type="ECO:0000259" key="3">
    <source>
        <dbReference type="PROSITE" id="PS50158"/>
    </source>
</evidence>
<dbReference type="GO" id="GO:0003676">
    <property type="term" value="F:nucleic acid binding"/>
    <property type="evidence" value="ECO:0007669"/>
    <property type="project" value="InterPro"/>
</dbReference>
<name>A0A5M8PHK4_9LECA</name>
<dbReference type="GO" id="GO:0008270">
    <property type="term" value="F:zinc ion binding"/>
    <property type="evidence" value="ECO:0007669"/>
    <property type="project" value="UniProtKB-KW"/>
</dbReference>
<proteinExistence type="predicted"/>
<dbReference type="EMBL" id="VXIT01000013">
    <property type="protein sequence ID" value="KAA6408523.1"/>
    <property type="molecule type" value="Genomic_DNA"/>
</dbReference>
<dbReference type="PROSITE" id="PS50158">
    <property type="entry name" value="ZF_CCHC"/>
    <property type="match status" value="1"/>
</dbReference>
<keyword evidence="1" id="KW-0479">Metal-binding</keyword>
<accession>A0A5M8PHK4</accession>
<comment type="caution">
    <text evidence="4">The sequence shown here is derived from an EMBL/GenBank/DDBJ whole genome shotgun (WGS) entry which is preliminary data.</text>
</comment>
<dbReference type="InterPro" id="IPR001878">
    <property type="entry name" value="Znf_CCHC"/>
</dbReference>
<evidence type="ECO:0000256" key="1">
    <source>
        <dbReference type="PROSITE-ProRule" id="PRU00047"/>
    </source>
</evidence>